<sequence>ICRVTSPLVFSSFCFSAQSRNSLQQGNIDGARRLGHNAMVLSVVSIVGGIAIITALIAFNWGCEYFQHPAF</sequence>
<evidence type="ECO:0000256" key="3">
    <source>
        <dbReference type="ARBA" id="ARBA00022692"/>
    </source>
</evidence>
<evidence type="ECO:0000313" key="7">
    <source>
        <dbReference type="Ensembl" id="ENSMMDP00005010639.1"/>
    </source>
</evidence>
<comment type="similarity">
    <text evidence="2">Belongs to the CD225/Dispanin family.</text>
</comment>
<evidence type="ECO:0000256" key="1">
    <source>
        <dbReference type="ARBA" id="ARBA00004370"/>
    </source>
</evidence>
<dbReference type="PANTHER" id="PTHR14948">
    <property type="entry name" value="NG5"/>
    <property type="match status" value="1"/>
</dbReference>
<comment type="subcellular location">
    <subcellularLocation>
        <location evidence="1">Membrane</location>
    </subcellularLocation>
</comment>
<reference evidence="7" key="3">
    <citation type="submission" date="2025-09" db="UniProtKB">
        <authorList>
            <consortium name="Ensembl"/>
        </authorList>
    </citation>
    <scope>IDENTIFICATION</scope>
</reference>
<name>A0A667XDX2_9TELE</name>
<keyword evidence="3 6" id="KW-0812">Transmembrane</keyword>
<dbReference type="InterPro" id="IPR051423">
    <property type="entry name" value="CD225/Dispanin"/>
</dbReference>
<reference evidence="7" key="2">
    <citation type="submission" date="2025-08" db="UniProtKB">
        <authorList>
            <consortium name="Ensembl"/>
        </authorList>
    </citation>
    <scope>IDENTIFICATION</scope>
</reference>
<protein>
    <submittedName>
        <fullName evidence="7">Uncharacterized protein</fullName>
    </submittedName>
</protein>
<dbReference type="Pfam" id="PF04505">
    <property type="entry name" value="CD225"/>
    <property type="match status" value="1"/>
</dbReference>
<evidence type="ECO:0000256" key="2">
    <source>
        <dbReference type="ARBA" id="ARBA00006843"/>
    </source>
</evidence>
<evidence type="ECO:0000313" key="8">
    <source>
        <dbReference type="Proteomes" id="UP000472263"/>
    </source>
</evidence>
<dbReference type="GeneTree" id="ENSGT00990000210347"/>
<dbReference type="GO" id="GO:0016020">
    <property type="term" value="C:membrane"/>
    <property type="evidence" value="ECO:0007669"/>
    <property type="project" value="UniProtKB-SubCell"/>
</dbReference>
<organism evidence="7 8">
    <name type="scientific">Myripristis murdjan</name>
    <name type="common">pinecone soldierfish</name>
    <dbReference type="NCBI Taxonomy" id="586833"/>
    <lineage>
        <taxon>Eukaryota</taxon>
        <taxon>Metazoa</taxon>
        <taxon>Chordata</taxon>
        <taxon>Craniata</taxon>
        <taxon>Vertebrata</taxon>
        <taxon>Euteleostomi</taxon>
        <taxon>Actinopterygii</taxon>
        <taxon>Neopterygii</taxon>
        <taxon>Teleostei</taxon>
        <taxon>Neoteleostei</taxon>
        <taxon>Acanthomorphata</taxon>
        <taxon>Holocentriformes</taxon>
        <taxon>Holocentridae</taxon>
        <taxon>Myripristis</taxon>
    </lineage>
</organism>
<evidence type="ECO:0000256" key="4">
    <source>
        <dbReference type="ARBA" id="ARBA00022989"/>
    </source>
</evidence>
<keyword evidence="5 6" id="KW-0472">Membrane</keyword>
<keyword evidence="8" id="KW-1185">Reference proteome</keyword>
<reference evidence="7" key="1">
    <citation type="submission" date="2019-06" db="EMBL/GenBank/DDBJ databases">
        <authorList>
            <consortium name="Wellcome Sanger Institute Data Sharing"/>
        </authorList>
    </citation>
    <scope>NUCLEOTIDE SEQUENCE [LARGE SCALE GENOMIC DNA]</scope>
</reference>
<dbReference type="InterPro" id="IPR007593">
    <property type="entry name" value="CD225/Dispanin_fam"/>
</dbReference>
<keyword evidence="4 6" id="KW-1133">Transmembrane helix</keyword>
<dbReference type="AlphaFoldDB" id="A0A667XDX2"/>
<evidence type="ECO:0000256" key="5">
    <source>
        <dbReference type="ARBA" id="ARBA00023136"/>
    </source>
</evidence>
<dbReference type="Ensembl" id="ENSMMDT00005010956.1">
    <property type="protein sequence ID" value="ENSMMDP00005010639.1"/>
    <property type="gene ID" value="ENSMMDG00005005725.1"/>
</dbReference>
<dbReference type="PANTHER" id="PTHR14948:SF20">
    <property type="entry name" value="PROLINE-RICH TRANSMEMBRANE PROTEIN 2"/>
    <property type="match status" value="1"/>
</dbReference>
<dbReference type="Proteomes" id="UP000472263">
    <property type="component" value="Chromosome 8"/>
</dbReference>
<evidence type="ECO:0000256" key="6">
    <source>
        <dbReference type="SAM" id="Phobius"/>
    </source>
</evidence>
<feature type="transmembrane region" description="Helical" evidence="6">
    <location>
        <begin position="38"/>
        <end position="61"/>
    </location>
</feature>
<proteinExistence type="inferred from homology"/>
<accession>A0A667XDX2</accession>
<dbReference type="InParanoid" id="A0A667XDX2"/>